<sequence>MKKTIALILSLLTTGFADAQEKDKKWDVANPGGSFKEITFTTNEGTWMNLDTSPDGKELVFDMLGDIYSMPTTGGEAKVLRSGLPFEVQPRFSPDGKKISFTSDAAGGDNIWVMNRDGSGAKQITKESFRLLNNAIWTPDGQYLIARKHFTATRSLGAGELWMYHSSGGEGLQLTKRKNDQQDVNEPTISPDGRYVYYAEDMYPGGFFQYNKDPNSQIYVIKQFDRQTGKTEDVISGPGGAARPQISRDGKKLAFVRRVREKSVLYLHDLQTGEEWPLFDGLSKDQQEAWAIFGVYTNFNWMPDNTHIIIWGKGKFWKVNASNGTATEIPFTVQAKHQIAEAVRFSQEVAPDNFTAKAIRHAVTSPDEKLLLFNAAGYLWKKELPNGTPVRLTNATDFEFEPSFSPKGDELVYVTWNDEQSGAIYKLNIKNSKAKPVKITTGKGIYRTPSYSPDGKQLVFIRETGNAAQGFTHTKDAGIYRMPAAGGEATLVIDAGSSPRFNATGTRIFYQTGGGLEKAFKSADLNGKDEIVHFTSKYANQFVPSPDDKWIAFTELFKAYIAPMPQSGQIIDLTNTTKAVPVAQVSRDAGINLHWSADSKKLHWTLGEEYFTNDLKNRFTFVEGASDSLPPIDTTGLKINLVVKSDKPEGQIALKGARIITMNGEEVIENGTIVVEGNRIIAIGTSAAVQIPAKAKVIDVTGKTIMPGIVDVHAHMGTFRQGLSPQKQPSYYANLAYGVTTTHDPSSNTEMVFSQSEMVKAGNMIGPRIYSTGTVLYGADGDFKAVINTLEDARSALRRTKAFGAFSVKSYNQPRREQRQQVIQAARELNMLVVPEGGSHFFHNMSMILDGHTGIEHNIPVAPLYTDVLKLWSASKTGYTPTLIVNYGGLNGEYYWYQKTNVWEKERLLNFTPRSVVDSRSRHRTMVPDEEYTNGHILVSQSCKKLTDAGVKVNLGAHGQLQGLGAHWELWMLQQGGMSNMEALRAATLNGAEYLGLDKDLGSLAKGKLADLIILEKNPLENIQHTESIQYTMINGRLLESETLNEVGNYDRKRSKFYWENTRYSQAFPWHEDSHSFMESNCSCRH</sequence>
<dbReference type="PANTHER" id="PTHR36842">
    <property type="entry name" value="PROTEIN TOLB HOMOLOG"/>
    <property type="match status" value="1"/>
</dbReference>
<dbReference type="Gene3D" id="2.30.40.10">
    <property type="entry name" value="Urease, subunit C, domain 1"/>
    <property type="match status" value="1"/>
</dbReference>
<dbReference type="EMBL" id="JAUKPO010000024">
    <property type="protein sequence ID" value="MDO1450036.1"/>
    <property type="molecule type" value="Genomic_DNA"/>
</dbReference>
<dbReference type="SUPFAM" id="SSF82171">
    <property type="entry name" value="DPP6 N-terminal domain-like"/>
    <property type="match status" value="2"/>
</dbReference>
<comment type="caution">
    <text evidence="4">The sequence shown here is derived from an EMBL/GenBank/DDBJ whole genome shotgun (WGS) entry which is preliminary data.</text>
</comment>
<gene>
    <name evidence="4" type="ORF">Q0590_27395</name>
</gene>
<dbReference type="PANTHER" id="PTHR36842:SF1">
    <property type="entry name" value="PROTEIN TOLB"/>
    <property type="match status" value="1"/>
</dbReference>
<dbReference type="InterPro" id="IPR011042">
    <property type="entry name" value="6-blade_b-propeller_TolB-like"/>
</dbReference>
<keyword evidence="2" id="KW-0732">Signal</keyword>
<feature type="domain" description="Amidohydrolase-related" evidence="3">
    <location>
        <begin position="704"/>
        <end position="1038"/>
    </location>
</feature>
<protein>
    <submittedName>
        <fullName evidence="4">Amidohydrolase family protein</fullName>
    </submittedName>
</protein>
<dbReference type="Gene3D" id="3.20.20.140">
    <property type="entry name" value="Metal-dependent hydrolases"/>
    <property type="match status" value="1"/>
</dbReference>
<dbReference type="RefSeq" id="WP_302040837.1">
    <property type="nucleotide sequence ID" value="NZ_JAUKPO010000024.1"/>
</dbReference>
<keyword evidence="5" id="KW-1185">Reference proteome</keyword>
<name>A0ABT8RD64_9BACT</name>
<dbReference type="Gene3D" id="2.120.10.30">
    <property type="entry name" value="TolB, C-terminal domain"/>
    <property type="match status" value="3"/>
</dbReference>
<evidence type="ECO:0000313" key="5">
    <source>
        <dbReference type="Proteomes" id="UP001168528"/>
    </source>
</evidence>
<organism evidence="4 5">
    <name type="scientific">Rhodocytophaga aerolata</name>
    <dbReference type="NCBI Taxonomy" id="455078"/>
    <lineage>
        <taxon>Bacteria</taxon>
        <taxon>Pseudomonadati</taxon>
        <taxon>Bacteroidota</taxon>
        <taxon>Cytophagia</taxon>
        <taxon>Cytophagales</taxon>
        <taxon>Rhodocytophagaceae</taxon>
        <taxon>Rhodocytophaga</taxon>
    </lineage>
</organism>
<dbReference type="Pfam" id="PF01979">
    <property type="entry name" value="Amidohydro_1"/>
    <property type="match status" value="1"/>
</dbReference>
<dbReference type="InterPro" id="IPR032466">
    <property type="entry name" value="Metal_Hydrolase"/>
</dbReference>
<dbReference type="InterPro" id="IPR011659">
    <property type="entry name" value="WD40"/>
</dbReference>
<evidence type="ECO:0000259" key="3">
    <source>
        <dbReference type="Pfam" id="PF01979"/>
    </source>
</evidence>
<reference evidence="4" key="1">
    <citation type="submission" date="2023-07" db="EMBL/GenBank/DDBJ databases">
        <title>The genome sequence of Rhodocytophaga aerolata KACC 12507.</title>
        <authorList>
            <person name="Zhang X."/>
        </authorList>
    </citation>
    <scope>NUCLEOTIDE SEQUENCE</scope>
    <source>
        <strain evidence="4">KACC 12507</strain>
    </source>
</reference>
<dbReference type="Proteomes" id="UP001168528">
    <property type="component" value="Unassembled WGS sequence"/>
</dbReference>
<dbReference type="Pfam" id="PF07676">
    <property type="entry name" value="PD40"/>
    <property type="match status" value="4"/>
</dbReference>
<feature type="chain" id="PRO_5046509440" evidence="2">
    <location>
        <begin position="20"/>
        <end position="1086"/>
    </location>
</feature>
<proteinExistence type="inferred from homology"/>
<evidence type="ECO:0000256" key="2">
    <source>
        <dbReference type="SAM" id="SignalP"/>
    </source>
</evidence>
<comment type="similarity">
    <text evidence="1">Belongs to the TolB family.</text>
</comment>
<feature type="signal peptide" evidence="2">
    <location>
        <begin position="1"/>
        <end position="19"/>
    </location>
</feature>
<accession>A0ABT8RD64</accession>
<evidence type="ECO:0000256" key="1">
    <source>
        <dbReference type="ARBA" id="ARBA00009820"/>
    </source>
</evidence>
<evidence type="ECO:0000313" key="4">
    <source>
        <dbReference type="EMBL" id="MDO1450036.1"/>
    </source>
</evidence>
<dbReference type="SUPFAM" id="SSF51338">
    <property type="entry name" value="Composite domain of metallo-dependent hydrolases"/>
    <property type="match status" value="1"/>
</dbReference>
<dbReference type="SUPFAM" id="SSF51556">
    <property type="entry name" value="Metallo-dependent hydrolases"/>
    <property type="match status" value="1"/>
</dbReference>
<dbReference type="InterPro" id="IPR011059">
    <property type="entry name" value="Metal-dep_hydrolase_composite"/>
</dbReference>
<dbReference type="InterPro" id="IPR006680">
    <property type="entry name" value="Amidohydro-rel"/>
</dbReference>